<reference evidence="1" key="1">
    <citation type="submission" date="2021-06" db="EMBL/GenBank/DDBJ databases">
        <authorList>
            <person name="Kallberg Y."/>
            <person name="Tangrot J."/>
            <person name="Rosling A."/>
        </authorList>
    </citation>
    <scope>NUCLEOTIDE SEQUENCE</scope>
    <source>
        <strain evidence="1">AZ414A</strain>
    </source>
</reference>
<comment type="caution">
    <text evidence="1">The sequence shown here is derived from an EMBL/GenBank/DDBJ whole genome shotgun (WGS) entry which is preliminary data.</text>
</comment>
<proteinExistence type="predicted"/>
<sequence length="732" mass="85100">KEDLMVRIMKLEQKLISKKNRKFQNKCIQIAKEILNEEPIVEYRPSFLNGLELDAFFQKYQIALEVQGAQHRLHSTSWYKDVKKLEDIVNRDRLKRCICQNNGIFLIEIWYDERPEKVIPKRIQKIKSFVNQASEIFDLNNISKTFNTKSWRKQYPTFVGPRPLGWTPSFDMGILRPLDPVHSLGSMYGMRMNISESIANYFHETLWGKWDLFGCFDCVLETCKDITSEDCEKIKTELRFHLRSISTHNSMSQKVHNKANRLLDGLDQFFQSKRVTMIFDERDAEVNEKMLNTKSKLYGSEVNVHVACDKLASLYSMSSSTEKSLSVFQKIHEDDELNEKCTSSSPLQDSYMKDPNYFDSLVDNVDLSYIGSEEEPISACIKPTVSVTNSWDSFKIDDVDIVKFFESLRDSLPKKDSEVHPQYWGVLDLTGQHKPTRNKFISIWGELVNNFLLNVAWKMVGLDQSESDFFDNIEDIKAQQRVPILHAHLKSYLEHLKLPINEGELMIHIVAPAFRMSMDRNQEKFRKLWCEQQLVASQERRRVNQDPNNDRARIGQKTDLIVTLPTGPALEGFICEVSGGLPAGCPKKIWTDKLKIMVGMRDMINRIIKTFPGLLPEDYMKIMVFGCQVIGLQINLYAMDVRAYGVYRFGLIDKAFLPASTQELSSYESVHTMMRSLECRLSNLTDYCSEIKVKHAKLRRKRDYSYQEDNFAFTNDTPRTSFHKKMRSETDK</sequence>
<dbReference type="OrthoDB" id="2399986at2759"/>
<dbReference type="AlphaFoldDB" id="A0A9N9GKR6"/>
<protein>
    <submittedName>
        <fullName evidence="1">7991_t:CDS:1</fullName>
    </submittedName>
</protein>
<dbReference type="Proteomes" id="UP000789706">
    <property type="component" value="Unassembled WGS sequence"/>
</dbReference>
<evidence type="ECO:0000313" key="1">
    <source>
        <dbReference type="EMBL" id="CAG8608980.1"/>
    </source>
</evidence>
<accession>A0A9N9GKR6</accession>
<feature type="non-terminal residue" evidence="1">
    <location>
        <position position="1"/>
    </location>
</feature>
<keyword evidence="2" id="KW-1185">Reference proteome</keyword>
<dbReference type="Gene3D" id="3.40.960.10">
    <property type="entry name" value="VSR Endonuclease"/>
    <property type="match status" value="1"/>
</dbReference>
<name>A0A9N9GKR6_9GLOM</name>
<evidence type="ECO:0000313" key="2">
    <source>
        <dbReference type="Proteomes" id="UP000789706"/>
    </source>
</evidence>
<organism evidence="1 2">
    <name type="scientific">Diversispora eburnea</name>
    <dbReference type="NCBI Taxonomy" id="1213867"/>
    <lineage>
        <taxon>Eukaryota</taxon>
        <taxon>Fungi</taxon>
        <taxon>Fungi incertae sedis</taxon>
        <taxon>Mucoromycota</taxon>
        <taxon>Glomeromycotina</taxon>
        <taxon>Glomeromycetes</taxon>
        <taxon>Diversisporales</taxon>
        <taxon>Diversisporaceae</taxon>
        <taxon>Diversispora</taxon>
    </lineage>
</organism>
<dbReference type="EMBL" id="CAJVPK010002233">
    <property type="protein sequence ID" value="CAG8608980.1"/>
    <property type="molecule type" value="Genomic_DNA"/>
</dbReference>
<gene>
    <name evidence="1" type="ORF">DEBURN_LOCUS9885</name>
</gene>